<comment type="similarity">
    <text evidence="3 15">Belongs to the MHC class II family.</text>
</comment>
<dbReference type="PROSITE" id="PS00290">
    <property type="entry name" value="IG_MHC"/>
    <property type="match status" value="1"/>
</dbReference>
<dbReference type="Ensembl" id="ENST00000415767.2">
    <property type="protein sequence ID" value="ENSP00000392789.2"/>
    <property type="gene ID" value="ENSG00000226260.9"/>
</dbReference>
<gene>
    <name evidence="20" type="primary">HLA-DRA</name>
</gene>
<evidence type="ECO:0007829" key="25">
    <source>
        <dbReference type="PubMed" id="24275569"/>
    </source>
</evidence>
<keyword evidence="9" id="KW-1064">Adaptive immunity</keyword>
<reference evidence="25" key="2">
    <citation type="journal article" date="2014" name="J. Proteomics">
        <title>An enzyme assisted RP-RPLC approach for in-depth analysis of human liver phosphoproteome.</title>
        <authorList>
            <person name="Bian Y."/>
            <person name="Song C."/>
            <person name="Cheng K."/>
            <person name="Dong M."/>
            <person name="Wang F."/>
            <person name="Huang J."/>
            <person name="Sun D."/>
            <person name="Wang L."/>
            <person name="Ye M."/>
            <person name="Zou H."/>
        </authorList>
    </citation>
    <scope>IDENTIFICATION BY MASS SPECTROMETRY [LARGE SCALE ANALYSIS]</scope>
</reference>
<dbReference type="GO" id="GO:0010008">
    <property type="term" value="C:endosome membrane"/>
    <property type="evidence" value="ECO:0007669"/>
    <property type="project" value="UniProtKB-SubCell"/>
</dbReference>
<dbReference type="SUPFAM" id="SSF54452">
    <property type="entry name" value="MHC antigen-recognition domain"/>
    <property type="match status" value="1"/>
</dbReference>
<evidence type="ECO:0000256" key="1">
    <source>
        <dbReference type="ARBA" id="ARBA00004352"/>
    </source>
</evidence>
<dbReference type="GO" id="GO:0042613">
    <property type="term" value="C:MHC class II protein complex"/>
    <property type="evidence" value="ECO:0007669"/>
    <property type="project" value="UniProtKB-KW"/>
</dbReference>
<keyword evidence="13" id="KW-0491">MHC II</keyword>
<proteinExistence type="evidence at protein level"/>
<keyword evidence="7" id="KW-0391">Immunity</keyword>
<evidence type="ECO:0000256" key="14">
    <source>
        <dbReference type="ARBA" id="ARBA00023228"/>
    </source>
</evidence>
<dbReference type="InterPro" id="IPR050160">
    <property type="entry name" value="MHC/Immunoglobulin"/>
</dbReference>
<evidence type="ECO:0000256" key="10">
    <source>
        <dbReference type="ARBA" id="ARBA00023136"/>
    </source>
</evidence>
<keyword evidence="4 16" id="KW-0812">Transmembrane</keyword>
<dbReference type="Proteomes" id="UP000005640">
    <property type="component" value="Unplaced"/>
</dbReference>
<evidence type="ECO:0000256" key="6">
    <source>
        <dbReference type="ARBA" id="ARBA00022753"/>
    </source>
</evidence>
<feature type="domain" description="Immunoglobulin C1-set" evidence="18">
    <location>
        <begin position="110"/>
        <end position="173"/>
    </location>
</feature>
<evidence type="ECO:0000256" key="9">
    <source>
        <dbReference type="ARBA" id="ARBA00023130"/>
    </source>
</evidence>
<dbReference type="InterPro" id="IPR001003">
    <property type="entry name" value="MHC_II_a_N"/>
</dbReference>
<evidence type="ECO:0007829" key="22">
    <source>
        <dbReference type="PeptideAtlas" id="A0A0G2JH46"/>
    </source>
</evidence>
<evidence type="ECO:0000256" key="15">
    <source>
        <dbReference type="RuleBase" id="RU004238"/>
    </source>
</evidence>
<evidence type="ECO:0007829" key="23">
    <source>
        <dbReference type="ProteomicsDB" id="A0A0G2JH46"/>
    </source>
</evidence>
<feature type="signal peptide" evidence="17">
    <location>
        <begin position="1"/>
        <end position="25"/>
    </location>
</feature>
<dbReference type="Ensembl" id="ENST00000427753.2">
    <property type="protein sequence ID" value="ENSP00000398838.2"/>
    <property type="gene ID" value="ENSG00000234794.9"/>
</dbReference>
<dbReference type="Pfam" id="PF07654">
    <property type="entry name" value="C1-set"/>
    <property type="match status" value="1"/>
</dbReference>
<keyword evidence="6" id="KW-0967">Endosome</keyword>
<organism evidence="20 21">
    <name type="scientific">Homo sapiens</name>
    <name type="common">Human</name>
    <dbReference type="NCBI Taxonomy" id="9606"/>
    <lineage>
        <taxon>Eukaryota</taxon>
        <taxon>Metazoa</taxon>
        <taxon>Chordata</taxon>
        <taxon>Craniata</taxon>
        <taxon>Vertebrata</taxon>
        <taxon>Euteleostomi</taxon>
        <taxon>Mammalia</taxon>
        <taxon>Eutheria</taxon>
        <taxon>Euarchontoglires</taxon>
        <taxon>Primates</taxon>
        <taxon>Haplorrhini</taxon>
        <taxon>Catarrhini</taxon>
        <taxon>Hominidae</taxon>
        <taxon>Homo</taxon>
    </lineage>
</organism>
<feature type="transmembrane region" description="Helical" evidence="16">
    <location>
        <begin position="196"/>
        <end position="217"/>
    </location>
</feature>
<keyword evidence="5 17" id="KW-0732">Signal</keyword>
<keyword evidence="22 23" id="KW-1267">Proteomics identification</keyword>
<dbReference type="FunFam" id="3.10.320.10:FF:000002">
    <property type="entry name" value="HLA class II histocompatibility antigen, DR alpha chain"/>
    <property type="match status" value="1"/>
</dbReference>
<dbReference type="InterPro" id="IPR013783">
    <property type="entry name" value="Ig-like_fold"/>
</dbReference>
<dbReference type="HGNC" id="HGNC:4947">
    <property type="gene designation" value="HLA-DRA"/>
</dbReference>
<evidence type="ECO:0000313" key="20">
    <source>
        <dbReference type="Ensembl" id="ENSP00000372745.3"/>
    </source>
</evidence>
<evidence type="ECO:0000256" key="7">
    <source>
        <dbReference type="ARBA" id="ARBA00022859"/>
    </source>
</evidence>
<keyword evidence="8 16" id="KW-1133">Transmembrane helix</keyword>
<dbReference type="Ensembl" id="ENST00000418111.2">
    <property type="protein sequence ID" value="ENSP00000412562.2"/>
    <property type="gene ID" value="ENSG00000230726.9"/>
</dbReference>
<dbReference type="SMART" id="SM00920">
    <property type="entry name" value="MHC_II_alpha"/>
    <property type="match status" value="1"/>
</dbReference>
<feature type="chain" id="PRO_5014514175" evidence="17">
    <location>
        <begin position="26"/>
        <end position="229"/>
    </location>
</feature>
<evidence type="ECO:0000256" key="8">
    <source>
        <dbReference type="ARBA" id="ARBA00022989"/>
    </source>
</evidence>
<dbReference type="Ensembl" id="ENST00000411505.2">
    <property type="protein sequence ID" value="ENSP00000411610.2"/>
    <property type="gene ID" value="ENSG00000228987.9"/>
</dbReference>
<dbReference type="InterPro" id="IPR003006">
    <property type="entry name" value="Ig/MHC_CS"/>
</dbReference>
<dbReference type="GO" id="GO:0005765">
    <property type="term" value="C:lysosomal membrane"/>
    <property type="evidence" value="ECO:0007669"/>
    <property type="project" value="UniProtKB-SubCell"/>
</dbReference>
<keyword evidence="10 16" id="KW-0472">Membrane</keyword>
<dbReference type="InterPro" id="IPR011162">
    <property type="entry name" value="MHC_I/II-like_Ag-recog"/>
</dbReference>
<dbReference type="PANTHER" id="PTHR19944">
    <property type="entry name" value="MHC CLASS II-RELATED"/>
    <property type="match status" value="1"/>
</dbReference>
<evidence type="ECO:0000256" key="17">
    <source>
        <dbReference type="SAM" id="SignalP"/>
    </source>
</evidence>
<dbReference type="SUPFAM" id="SSF48726">
    <property type="entry name" value="Immunoglobulin"/>
    <property type="match status" value="1"/>
</dbReference>
<evidence type="ECO:0000256" key="13">
    <source>
        <dbReference type="ARBA" id="ARBA00023182"/>
    </source>
</evidence>
<dbReference type="InterPro" id="IPR003597">
    <property type="entry name" value="Ig_C1-set"/>
</dbReference>
<dbReference type="GO" id="GO:0002504">
    <property type="term" value="P:antigen processing and presentation of peptide or polysaccharide antigen via MHC class II"/>
    <property type="evidence" value="ECO:0007669"/>
    <property type="project" value="UniProtKB-KW"/>
</dbReference>
<dbReference type="Ensembl" id="ENST00000383258.3">
    <property type="protein sequence ID" value="ENSP00000372745.3"/>
    <property type="gene ID" value="ENSG00000206308.11"/>
</dbReference>
<evidence type="ECO:0000259" key="19">
    <source>
        <dbReference type="SMART" id="SM00920"/>
    </source>
</evidence>
<comment type="subcellular location">
    <subcellularLocation>
        <location evidence="2">Endosome membrane</location>
        <topology evidence="2">Single-pass type I membrane protein</topology>
    </subcellularLocation>
    <subcellularLocation>
        <location evidence="1">Lysosome membrane</location>
        <topology evidence="1">Single-pass type I membrane protein</topology>
    </subcellularLocation>
</comment>
<dbReference type="SMART" id="SM00407">
    <property type="entry name" value="IGc1"/>
    <property type="match status" value="1"/>
</dbReference>
<keyword evidence="12" id="KW-0325">Glycoprotein</keyword>
<evidence type="ECO:0000259" key="18">
    <source>
        <dbReference type="SMART" id="SM00407"/>
    </source>
</evidence>
<reference evidence="24" key="1">
    <citation type="journal article" date="2011" name="BMC Syst. Biol.">
        <title>Initial characterization of the human central proteome.</title>
        <authorList>
            <person name="Burkard T.R."/>
            <person name="Planyavsky M."/>
            <person name="Kaupe I."/>
            <person name="Breitwieser F.P."/>
            <person name="Burckstummer T."/>
            <person name="Bennett K.L."/>
            <person name="Superti-Furga G."/>
            <person name="Colinge J."/>
        </authorList>
    </citation>
    <scope>IDENTIFICATION BY MASS SPECTROMETRY [LARGE SCALE ANALYSIS]</scope>
</reference>
<evidence type="ECO:0000256" key="3">
    <source>
        <dbReference type="ARBA" id="ARBA00007394"/>
    </source>
</evidence>
<dbReference type="PANTHER" id="PTHR19944:SF86">
    <property type="entry name" value="HLA CLASS II HISTOCOMPATIBILITY ANTIGEN, DR ALPHA CHAIN"/>
    <property type="match status" value="1"/>
</dbReference>
<dbReference type="ChiTaRS" id="HLA-DRA">
    <property type="organism name" value="human"/>
</dbReference>
<sequence length="229" mass="25846">MAISGVPVLGFFIIAVLMSAQESWAIKEEHVIIQAEFYLNPDQSGEFMFDFDGDEIFHVDMAKKETVWRLEEFGRFASFEAQGALANIAVDKANLEIMTKRSNYTPITNDKFTPPVVNVTWLRNGKPVTTGVSETVFLPREDHLFRKFHYLPFLPSTEDVYDCRVEHWGLDEPLLKHWEFDAPSPLPETTENVVCALGLTVGLVGIIIGTIFIIKGVRKSNAAERRGPL</sequence>
<protein>
    <submittedName>
        <fullName evidence="20">Major histocompatibility complex, class II, DR alpha</fullName>
    </submittedName>
</protein>
<evidence type="ECO:0000256" key="5">
    <source>
        <dbReference type="ARBA" id="ARBA00022729"/>
    </source>
</evidence>
<evidence type="ECO:0000256" key="16">
    <source>
        <dbReference type="SAM" id="Phobius"/>
    </source>
</evidence>
<evidence type="ECO:0000256" key="4">
    <source>
        <dbReference type="ARBA" id="ARBA00022692"/>
    </source>
</evidence>
<evidence type="ECO:0000256" key="2">
    <source>
        <dbReference type="ARBA" id="ARBA00004530"/>
    </source>
</evidence>
<dbReference type="InterPro" id="IPR014745">
    <property type="entry name" value="MHC_II_a/b_N"/>
</dbReference>
<name>A0A0G2JH46_HUMAN</name>
<reference evidence="20" key="3">
    <citation type="submission" date="2025-05" db="UniProtKB">
        <authorList>
            <consortium name="Ensembl"/>
        </authorList>
    </citation>
    <scope>IDENTIFICATION</scope>
</reference>
<dbReference type="Gene3D" id="3.10.320.10">
    <property type="entry name" value="Class II Histocompatibility Antigen, M Beta Chain, Chain B, domain 1"/>
    <property type="match status" value="1"/>
</dbReference>
<dbReference type="AlphaFoldDB" id="A0A0G2JH46"/>
<dbReference type="Pfam" id="PF00993">
    <property type="entry name" value="MHC_II_alpha"/>
    <property type="match status" value="1"/>
</dbReference>
<dbReference type="Gene3D" id="2.60.40.10">
    <property type="entry name" value="Immunoglobulins"/>
    <property type="match status" value="1"/>
</dbReference>
<dbReference type="SMR" id="A0A0G2JH46"/>
<evidence type="ECO:0000256" key="11">
    <source>
        <dbReference type="ARBA" id="ARBA00023157"/>
    </source>
</evidence>
<evidence type="ECO:0000313" key="21">
    <source>
        <dbReference type="Proteomes" id="UP000005640"/>
    </source>
</evidence>
<accession>A0A0G2JH46</accession>
<keyword evidence="11" id="KW-1015">Disulfide bond</keyword>
<keyword evidence="21" id="KW-1185">Reference proteome</keyword>
<feature type="domain" description="MHC class II alpha chain N-terminal" evidence="19">
    <location>
        <begin position="30"/>
        <end position="109"/>
    </location>
</feature>
<evidence type="ECO:0007829" key="24">
    <source>
        <dbReference type="PubMed" id="21269460"/>
    </source>
</evidence>
<evidence type="ECO:0000256" key="12">
    <source>
        <dbReference type="ARBA" id="ARBA00023180"/>
    </source>
</evidence>
<dbReference type="GO" id="GO:0002250">
    <property type="term" value="P:adaptive immune response"/>
    <property type="evidence" value="ECO:0007669"/>
    <property type="project" value="UniProtKB-KW"/>
</dbReference>
<dbReference type="InterPro" id="IPR036179">
    <property type="entry name" value="Ig-like_dom_sf"/>
</dbReference>
<keyword evidence="14" id="KW-0458">Lysosome</keyword>